<organism evidence="1 2">
    <name type="scientific">Lipomyces orientalis</name>
    <dbReference type="NCBI Taxonomy" id="1233043"/>
    <lineage>
        <taxon>Eukaryota</taxon>
        <taxon>Fungi</taxon>
        <taxon>Dikarya</taxon>
        <taxon>Ascomycota</taxon>
        <taxon>Saccharomycotina</taxon>
        <taxon>Lipomycetes</taxon>
        <taxon>Lipomycetales</taxon>
        <taxon>Lipomycetaceae</taxon>
        <taxon>Lipomyces</taxon>
    </lineage>
</organism>
<evidence type="ECO:0000313" key="2">
    <source>
        <dbReference type="Proteomes" id="UP001489719"/>
    </source>
</evidence>
<dbReference type="EMBL" id="MU970186">
    <property type="protein sequence ID" value="KAK9319447.1"/>
    <property type="molecule type" value="Genomic_DNA"/>
</dbReference>
<comment type="caution">
    <text evidence="1">The sequence shown here is derived from an EMBL/GenBank/DDBJ whole genome shotgun (WGS) entry which is preliminary data.</text>
</comment>
<dbReference type="Proteomes" id="UP001489719">
    <property type="component" value="Unassembled WGS sequence"/>
</dbReference>
<proteinExistence type="predicted"/>
<sequence length="115" mass="11618">MHRQVAISCIGLQFQTLLFTLLSACPFCSGNAPGNAGNADCPATGDAGDPLSAGFFGFGGGGGAFLSTIDMLWVCRWPDGTRCPVGAGAGAGDVDESPARAREISDVKLGYFGVG</sequence>
<evidence type="ECO:0000313" key="1">
    <source>
        <dbReference type="EMBL" id="KAK9319447.1"/>
    </source>
</evidence>
<keyword evidence="2" id="KW-1185">Reference proteome</keyword>
<name>A0ACC3TEZ6_9ASCO</name>
<gene>
    <name evidence="1" type="ORF">V1517DRAFT_47201</name>
</gene>
<protein>
    <submittedName>
        <fullName evidence="1">Uncharacterized protein</fullName>
    </submittedName>
</protein>
<reference evidence="2" key="1">
    <citation type="journal article" date="2024" name="Front. Bioeng. Biotechnol.">
        <title>Genome-scale model development and genomic sequencing of the oleaginous clade Lipomyces.</title>
        <authorList>
            <person name="Czajka J.J."/>
            <person name="Han Y."/>
            <person name="Kim J."/>
            <person name="Mondo S.J."/>
            <person name="Hofstad B.A."/>
            <person name="Robles A."/>
            <person name="Haridas S."/>
            <person name="Riley R."/>
            <person name="LaButti K."/>
            <person name="Pangilinan J."/>
            <person name="Andreopoulos W."/>
            <person name="Lipzen A."/>
            <person name="Yan J."/>
            <person name="Wang M."/>
            <person name="Ng V."/>
            <person name="Grigoriev I.V."/>
            <person name="Spatafora J.W."/>
            <person name="Magnuson J.K."/>
            <person name="Baker S.E."/>
            <person name="Pomraning K.R."/>
        </authorList>
    </citation>
    <scope>NUCLEOTIDE SEQUENCE [LARGE SCALE GENOMIC DNA]</scope>
    <source>
        <strain evidence="2">CBS 10300</strain>
    </source>
</reference>
<accession>A0ACC3TEZ6</accession>